<dbReference type="InterPro" id="IPR018673">
    <property type="entry name" value="DUF2141"/>
</dbReference>
<gene>
    <name evidence="2" type="ORF">DVW87_10735</name>
</gene>
<comment type="caution">
    <text evidence="2">The sequence shown here is derived from an EMBL/GenBank/DDBJ whole genome shotgun (WGS) entry which is preliminary data.</text>
</comment>
<dbReference type="EMBL" id="QQNB01000002">
    <property type="protein sequence ID" value="RDE05682.1"/>
    <property type="molecule type" value="Genomic_DNA"/>
</dbReference>
<protein>
    <submittedName>
        <fullName evidence="2">DUF2141 domain-containing protein</fullName>
    </submittedName>
</protein>
<reference evidence="2 3" key="1">
    <citation type="submission" date="2018-07" db="EMBL/GenBank/DDBJ databases">
        <title>a novel species of Sphingomonas isolated from the rhizosphere soil of Araceae plant.</title>
        <authorList>
            <person name="Zhiyong W."/>
            <person name="Qinglan Z."/>
            <person name="Zhiwei F."/>
            <person name="Ding X."/>
            <person name="Gejiao W."/>
            <person name="Shixue Z."/>
        </authorList>
    </citation>
    <scope>NUCLEOTIDE SEQUENCE [LARGE SCALE GENOMIC DNA]</scope>
    <source>
        <strain evidence="2 3">WZY 27</strain>
    </source>
</reference>
<feature type="chain" id="PRO_5016620666" evidence="1">
    <location>
        <begin position="25"/>
        <end position="170"/>
    </location>
</feature>
<proteinExistence type="predicted"/>
<dbReference type="AlphaFoldDB" id="A0A369VX80"/>
<dbReference type="RefSeq" id="WP_114687751.1">
    <property type="nucleotide sequence ID" value="NZ_QQNB01000002.1"/>
</dbReference>
<evidence type="ECO:0000256" key="1">
    <source>
        <dbReference type="SAM" id="SignalP"/>
    </source>
</evidence>
<dbReference type="Pfam" id="PF09912">
    <property type="entry name" value="DUF2141"/>
    <property type="match status" value="1"/>
</dbReference>
<evidence type="ECO:0000313" key="2">
    <source>
        <dbReference type="EMBL" id="RDE05682.1"/>
    </source>
</evidence>
<sequence length="170" mass="17802">MAPAWLVLSASAALLAAGGNVAGAQERQSAPACGTGVEPSVLVHVTGLKSGTGRVRVQAYGPDPATFLKKGRWVRRVEAEPAGRQSLDVCLSVPAPGRYAIAVRHDANANGSSDWNDGGGFSRNPHLSLLHMKPAFADTAILLRRGAATRTEIVLQYRRGLNIGPLKTGD</sequence>
<name>A0A369VX80_9SPHN</name>
<dbReference type="Proteomes" id="UP000253918">
    <property type="component" value="Unassembled WGS sequence"/>
</dbReference>
<organism evidence="2 3">
    <name type="scientific">Sphingomonas aracearum</name>
    <dbReference type="NCBI Taxonomy" id="2283317"/>
    <lineage>
        <taxon>Bacteria</taxon>
        <taxon>Pseudomonadati</taxon>
        <taxon>Pseudomonadota</taxon>
        <taxon>Alphaproteobacteria</taxon>
        <taxon>Sphingomonadales</taxon>
        <taxon>Sphingomonadaceae</taxon>
        <taxon>Sphingomonas</taxon>
    </lineage>
</organism>
<evidence type="ECO:0000313" key="3">
    <source>
        <dbReference type="Proteomes" id="UP000253918"/>
    </source>
</evidence>
<dbReference type="OrthoDB" id="7189112at2"/>
<keyword evidence="1" id="KW-0732">Signal</keyword>
<keyword evidence="3" id="KW-1185">Reference proteome</keyword>
<accession>A0A369VX80</accession>
<feature type="signal peptide" evidence="1">
    <location>
        <begin position="1"/>
        <end position="24"/>
    </location>
</feature>